<evidence type="ECO:0000313" key="7">
    <source>
        <dbReference type="EMBL" id="KAF9328064.1"/>
    </source>
</evidence>
<dbReference type="InterPro" id="IPR003213">
    <property type="entry name" value="Cyt_c_oxidase_su6B"/>
</dbReference>
<dbReference type="PANTHER" id="PTHR46281">
    <property type="entry name" value="CYTOCHROME C OXIDASE SUBUNIT 6B"/>
    <property type="match status" value="1"/>
</dbReference>
<dbReference type="InterPro" id="IPR036549">
    <property type="entry name" value="CX6/COA6-like_sf"/>
</dbReference>
<dbReference type="Gene3D" id="1.10.10.140">
    <property type="entry name" value="Cytochrome c oxidase, subunit VIb"/>
    <property type="match status" value="1"/>
</dbReference>
<dbReference type="EMBL" id="JAAAUY010000600">
    <property type="protein sequence ID" value="KAF9328064.1"/>
    <property type="molecule type" value="Genomic_DNA"/>
</dbReference>
<evidence type="ECO:0000256" key="1">
    <source>
        <dbReference type="ARBA" id="ARBA00004173"/>
    </source>
</evidence>
<accession>A0A9P5VJE6</accession>
<dbReference type="InterPro" id="IPR048280">
    <property type="entry name" value="COX6B-like"/>
</dbReference>
<dbReference type="AlphaFoldDB" id="A0A9P5VJE6"/>
<gene>
    <name evidence="7" type="primary">COX12_2</name>
    <name evidence="8" type="synonym">COX12_1</name>
    <name evidence="8" type="ORF">BG006_005118</name>
    <name evidence="7" type="ORF">BG006_008729</name>
</gene>
<organism evidence="7 9">
    <name type="scientific">Podila minutissima</name>
    <dbReference type="NCBI Taxonomy" id="64525"/>
    <lineage>
        <taxon>Eukaryota</taxon>
        <taxon>Fungi</taxon>
        <taxon>Fungi incertae sedis</taxon>
        <taxon>Mucoromycota</taxon>
        <taxon>Mortierellomycotina</taxon>
        <taxon>Mortierellomycetes</taxon>
        <taxon>Mortierellales</taxon>
        <taxon>Mortierellaceae</taxon>
        <taxon>Podila</taxon>
    </lineage>
</organism>
<dbReference type="GO" id="GO:0005739">
    <property type="term" value="C:mitochondrion"/>
    <property type="evidence" value="ECO:0007669"/>
    <property type="project" value="UniProtKB-SubCell"/>
</dbReference>
<evidence type="ECO:0000256" key="3">
    <source>
        <dbReference type="ARBA" id="ARBA00023128"/>
    </source>
</evidence>
<evidence type="ECO:0000256" key="4">
    <source>
        <dbReference type="ARBA" id="ARBA00023157"/>
    </source>
</evidence>
<evidence type="ECO:0000256" key="5">
    <source>
        <dbReference type="PIRNR" id="PIRNR000278"/>
    </source>
</evidence>
<dbReference type="PIRSF" id="PIRSF000278">
    <property type="entry name" value="Cyt_c_oxidase_6B"/>
    <property type="match status" value="1"/>
</dbReference>
<protein>
    <recommendedName>
        <fullName evidence="5">Cytochrome c oxidase subunit</fullName>
    </recommendedName>
</protein>
<dbReference type="Pfam" id="PF02297">
    <property type="entry name" value="COX6B"/>
    <property type="match status" value="1"/>
</dbReference>
<dbReference type="SUPFAM" id="SSF47694">
    <property type="entry name" value="Cytochrome c oxidase subunit h"/>
    <property type="match status" value="1"/>
</dbReference>
<evidence type="ECO:0000313" key="8">
    <source>
        <dbReference type="EMBL" id="KAF9332025.1"/>
    </source>
</evidence>
<keyword evidence="4 6" id="KW-1015">Disulfide bond</keyword>
<dbReference type="PANTHER" id="PTHR46281:SF8">
    <property type="entry name" value="CYTOCHROME C OXIDASE SUBUNIT 12, MITOCHONDRIAL"/>
    <property type="match status" value="1"/>
</dbReference>
<dbReference type="CDD" id="cd00926">
    <property type="entry name" value="Cyt_c_Oxidase_VIb"/>
    <property type="match status" value="1"/>
</dbReference>
<comment type="similarity">
    <text evidence="2">Belongs to the cytochrome c oxidase subunit 6B family.</text>
</comment>
<keyword evidence="3 5" id="KW-0496">Mitochondrion</keyword>
<comment type="subcellular location">
    <subcellularLocation>
        <location evidence="1">Mitochondrion</location>
    </subcellularLocation>
</comment>
<dbReference type="EMBL" id="JAAAUY010000287">
    <property type="protein sequence ID" value="KAF9332025.1"/>
    <property type="molecule type" value="Genomic_DNA"/>
</dbReference>
<keyword evidence="9" id="KW-1185">Reference proteome</keyword>
<evidence type="ECO:0000313" key="9">
    <source>
        <dbReference type="Proteomes" id="UP000696485"/>
    </source>
</evidence>
<proteinExistence type="inferred from homology"/>
<evidence type="ECO:0000256" key="6">
    <source>
        <dbReference type="PIRSR" id="PIRSR000278-1"/>
    </source>
</evidence>
<feature type="disulfide bond" evidence="6">
    <location>
        <begin position="34"/>
        <end position="45"/>
    </location>
</feature>
<dbReference type="PROSITE" id="PS51808">
    <property type="entry name" value="CHCH"/>
    <property type="match status" value="1"/>
</dbReference>
<dbReference type="FunFam" id="1.10.10.140:FF:000001">
    <property type="entry name" value="Cytochrome c oxidase subunit 6B1"/>
    <property type="match status" value="1"/>
</dbReference>
<comment type="function">
    <text evidence="5">Component of the cytochrome c oxidase, the last enzyme in the mitochondrial electron transport chain which drives oxidative phosphorylation.</text>
</comment>
<evidence type="ECO:0000256" key="2">
    <source>
        <dbReference type="ARBA" id="ARBA00006425"/>
    </source>
</evidence>
<dbReference type="Proteomes" id="UP000696485">
    <property type="component" value="Unassembled WGS sequence"/>
</dbReference>
<sequence>MSDIKIETTGFDARFPNTNQSKHCWQSYVDYYKCIDARGEEFTPCQQFKKTYKSLCPNDWVTKWEEQREEGTIPFKLTV</sequence>
<feature type="disulfide bond" evidence="6">
    <location>
        <begin position="24"/>
        <end position="56"/>
    </location>
</feature>
<name>A0A9P5VJE6_9FUNG</name>
<dbReference type="OrthoDB" id="1107506at2759"/>
<dbReference type="GO" id="GO:0045277">
    <property type="term" value="C:respiratory chain complex IV"/>
    <property type="evidence" value="ECO:0007669"/>
    <property type="project" value="InterPro"/>
</dbReference>
<comment type="caution">
    <text evidence="7">The sequence shown here is derived from an EMBL/GenBank/DDBJ whole genome shotgun (WGS) entry which is preliminary data.</text>
</comment>
<reference evidence="7" key="1">
    <citation type="journal article" date="2020" name="Fungal Divers.">
        <title>Resolving the Mortierellaceae phylogeny through synthesis of multi-gene phylogenetics and phylogenomics.</title>
        <authorList>
            <person name="Vandepol N."/>
            <person name="Liber J."/>
            <person name="Desiro A."/>
            <person name="Na H."/>
            <person name="Kennedy M."/>
            <person name="Barry K."/>
            <person name="Grigoriev I.V."/>
            <person name="Miller A.N."/>
            <person name="O'Donnell K."/>
            <person name="Stajich J.E."/>
            <person name="Bonito G."/>
        </authorList>
    </citation>
    <scope>NUCLEOTIDE SEQUENCE</scope>
    <source>
        <strain evidence="7">NVP1</strain>
    </source>
</reference>